<evidence type="ECO:0000256" key="1">
    <source>
        <dbReference type="SAM" id="Phobius"/>
    </source>
</evidence>
<reference evidence="2 3" key="1">
    <citation type="submission" date="2019-09" db="EMBL/GenBank/DDBJ databases">
        <title>FDA dAtabase for Regulatory Grade micrObial Sequences (FDA-ARGOS): Supporting development and validation of Infectious Disease Dx tests.</title>
        <authorList>
            <person name="Sciortino C."/>
            <person name="Tallon L."/>
            <person name="Sadzewicz L."/>
            <person name="Vavikolanu K."/>
            <person name="Mehta A."/>
            <person name="Aluvathingal J."/>
            <person name="Nadendla S."/>
            <person name="Nandy P."/>
            <person name="Geyer C."/>
            <person name="Yan Y."/>
            <person name="Sichtig H."/>
        </authorList>
    </citation>
    <scope>NUCLEOTIDE SEQUENCE [LARGE SCALE GENOMIC DNA]</scope>
    <source>
        <strain evidence="2 3">FDAARGOS_636</strain>
    </source>
</reference>
<keyword evidence="1" id="KW-1133">Transmembrane helix</keyword>
<gene>
    <name evidence="2" type="ORF">FOB44_16965</name>
</gene>
<feature type="transmembrane region" description="Helical" evidence="1">
    <location>
        <begin position="21"/>
        <end position="38"/>
    </location>
</feature>
<dbReference type="Proteomes" id="UP000501570">
    <property type="component" value="Chromosome"/>
</dbReference>
<dbReference type="RefSeq" id="WP_168239258.1">
    <property type="nucleotide sequence ID" value="NZ_CP050995.1"/>
</dbReference>
<organism evidence="2 3">
    <name type="scientific">Chryseobacterium gallinarum</name>
    <dbReference type="NCBI Taxonomy" id="1324352"/>
    <lineage>
        <taxon>Bacteria</taxon>
        <taxon>Pseudomonadati</taxon>
        <taxon>Bacteroidota</taxon>
        <taxon>Flavobacteriia</taxon>
        <taxon>Flavobacteriales</taxon>
        <taxon>Weeksellaceae</taxon>
        <taxon>Chryseobacterium group</taxon>
        <taxon>Chryseobacterium</taxon>
    </lineage>
</organism>
<proteinExistence type="predicted"/>
<keyword evidence="3" id="KW-1185">Reference proteome</keyword>
<protein>
    <submittedName>
        <fullName evidence="2">Uncharacterized protein</fullName>
    </submittedName>
</protein>
<sequence>MADPNTNQIGRFQQLIARNPIAFVAAVFFVMFWITYFININKNSDSEQYWKELYEKEKWEKDALKDQLLRKAGYIEQETIKKADSTLREKTQEQAKTILNQAK</sequence>
<accession>A0ABX6KUI4</accession>
<evidence type="ECO:0000313" key="2">
    <source>
        <dbReference type="EMBL" id="QIY92250.1"/>
    </source>
</evidence>
<dbReference type="EMBL" id="CP050995">
    <property type="protein sequence ID" value="QIY92250.1"/>
    <property type="molecule type" value="Genomic_DNA"/>
</dbReference>
<name>A0ABX6KUI4_CHRGL</name>
<keyword evidence="1" id="KW-0472">Membrane</keyword>
<keyword evidence="1" id="KW-0812">Transmembrane</keyword>
<evidence type="ECO:0000313" key="3">
    <source>
        <dbReference type="Proteomes" id="UP000501570"/>
    </source>
</evidence>